<accession>A0ACC2SLJ6</accession>
<comment type="caution">
    <text evidence="1">The sequence shown here is derived from an EMBL/GenBank/DDBJ whole genome shotgun (WGS) entry which is preliminary data.</text>
</comment>
<dbReference type="EMBL" id="QTSX02004974">
    <property type="protein sequence ID" value="KAJ9063274.1"/>
    <property type="molecule type" value="Genomic_DNA"/>
</dbReference>
<sequence>MVTRLIIEEESDNADHNFSDIIKKFPALEKFDYTICGLPGYKINSFRYDVENMVFKKIGLSEGGEETFEGLHFQDDIPSKTPLFSSDEEVTHELQFKLLMNANTDSLIDFIHQFAYLDVIHLKPGSLDQEELAELLLS</sequence>
<proteinExistence type="predicted"/>
<keyword evidence="2" id="KW-1185">Reference proteome</keyword>
<dbReference type="Proteomes" id="UP001165960">
    <property type="component" value="Unassembled WGS sequence"/>
</dbReference>
<reference evidence="1" key="1">
    <citation type="submission" date="2022-04" db="EMBL/GenBank/DDBJ databases">
        <title>Genome of the entomopathogenic fungus Entomophthora muscae.</title>
        <authorList>
            <person name="Elya C."/>
            <person name="Lovett B.R."/>
            <person name="Lee E."/>
            <person name="Macias A.M."/>
            <person name="Hajek A.E."/>
            <person name="De Bivort B.L."/>
            <person name="Kasson M.T."/>
            <person name="De Fine Licht H.H."/>
            <person name="Stajich J.E."/>
        </authorList>
    </citation>
    <scope>NUCLEOTIDE SEQUENCE</scope>
    <source>
        <strain evidence="1">Berkeley</strain>
    </source>
</reference>
<gene>
    <name evidence="1" type="ORF">DSO57_1001712</name>
</gene>
<evidence type="ECO:0000313" key="1">
    <source>
        <dbReference type="EMBL" id="KAJ9063274.1"/>
    </source>
</evidence>
<name>A0ACC2SLJ6_9FUNG</name>
<organism evidence="1 2">
    <name type="scientific">Entomophthora muscae</name>
    <dbReference type="NCBI Taxonomy" id="34485"/>
    <lineage>
        <taxon>Eukaryota</taxon>
        <taxon>Fungi</taxon>
        <taxon>Fungi incertae sedis</taxon>
        <taxon>Zoopagomycota</taxon>
        <taxon>Entomophthoromycotina</taxon>
        <taxon>Entomophthoromycetes</taxon>
        <taxon>Entomophthorales</taxon>
        <taxon>Entomophthoraceae</taxon>
        <taxon>Entomophthora</taxon>
    </lineage>
</organism>
<evidence type="ECO:0000313" key="2">
    <source>
        <dbReference type="Proteomes" id="UP001165960"/>
    </source>
</evidence>
<protein>
    <submittedName>
        <fullName evidence="1">Uncharacterized protein</fullName>
    </submittedName>
</protein>